<dbReference type="GO" id="GO:0016887">
    <property type="term" value="F:ATP hydrolysis activity"/>
    <property type="evidence" value="ECO:0007669"/>
    <property type="project" value="InterPro"/>
</dbReference>
<accession>A0A1A7PQV6</accession>
<dbReference type="GO" id="GO:0005524">
    <property type="term" value="F:ATP binding"/>
    <property type="evidence" value="ECO:0007669"/>
    <property type="project" value="UniProtKB-KW"/>
</dbReference>
<evidence type="ECO:0000256" key="3">
    <source>
        <dbReference type="ARBA" id="ARBA00022840"/>
    </source>
</evidence>
<keyword evidence="1" id="KW-0813">Transport</keyword>
<dbReference type="SMART" id="SM00382">
    <property type="entry name" value="AAA"/>
    <property type="match status" value="1"/>
</dbReference>
<evidence type="ECO:0000256" key="2">
    <source>
        <dbReference type="ARBA" id="ARBA00022741"/>
    </source>
</evidence>
<dbReference type="Pfam" id="PF00005">
    <property type="entry name" value="ABC_tran"/>
    <property type="match status" value="1"/>
</dbReference>
<sequence length="230" mass="26244">MLTLSRLKLNMQSDTIVQDFNLSLQYGEVKTLFGRSGCGKTTVLRLISGLTQPTSGKINNHFKKIGFLFQENRLLNHLNALQNITIFMPHPDLNSLYTLAEKVGLNRSDLNKYPSQLSGGMAKRIAFLRLLLSGCDLALLDEPFVGLDRDLRQVLIHILTDKIDQKQLACLLVTHDRFEAARLSHEILFLSNKGMNIENTICLTTPLIERDAKFEEKIVQQYFNEVIYYE</sequence>
<dbReference type="RefSeq" id="WP_065237976.1">
    <property type="nucleotide sequence ID" value="NZ_JTJR01000043.1"/>
</dbReference>
<dbReference type="InterPro" id="IPR050093">
    <property type="entry name" value="ABC_SmlMolc_Importer"/>
</dbReference>
<protein>
    <submittedName>
        <fullName evidence="5">ABC transporter ATP-binding protein</fullName>
    </submittedName>
</protein>
<dbReference type="InterPro" id="IPR017871">
    <property type="entry name" value="ABC_transporter-like_CS"/>
</dbReference>
<dbReference type="InterPro" id="IPR003593">
    <property type="entry name" value="AAA+_ATPase"/>
</dbReference>
<dbReference type="PATRIC" id="fig|505345.6.peg.1993"/>
<keyword evidence="3 5" id="KW-0067">ATP-binding</keyword>
<keyword evidence="2" id="KW-0547">Nucleotide-binding</keyword>
<dbReference type="AlphaFoldDB" id="A0A1A7PQV6"/>
<dbReference type="Gene3D" id="3.40.50.300">
    <property type="entry name" value="P-loop containing nucleotide triphosphate hydrolases"/>
    <property type="match status" value="1"/>
</dbReference>
<feature type="domain" description="ABC transporter" evidence="4">
    <location>
        <begin position="2"/>
        <end position="217"/>
    </location>
</feature>
<dbReference type="InterPro" id="IPR027417">
    <property type="entry name" value="P-loop_NTPase"/>
</dbReference>
<dbReference type="PANTHER" id="PTHR42781">
    <property type="entry name" value="SPERMIDINE/PUTRESCINE IMPORT ATP-BINDING PROTEIN POTA"/>
    <property type="match status" value="1"/>
</dbReference>
<evidence type="ECO:0000256" key="1">
    <source>
        <dbReference type="ARBA" id="ARBA00022448"/>
    </source>
</evidence>
<comment type="caution">
    <text evidence="5">The sequence shown here is derived from an EMBL/GenBank/DDBJ whole genome shotgun (WGS) entry which is preliminary data.</text>
</comment>
<proteinExistence type="predicted"/>
<dbReference type="PANTHER" id="PTHR42781:SF4">
    <property type="entry name" value="SPERMIDINE_PUTRESCINE IMPORT ATP-BINDING PROTEIN POTA"/>
    <property type="match status" value="1"/>
</dbReference>
<dbReference type="EMBL" id="JTJR01000043">
    <property type="protein sequence ID" value="OBX03535.1"/>
    <property type="molecule type" value="Genomic_DNA"/>
</dbReference>
<evidence type="ECO:0000313" key="5">
    <source>
        <dbReference type="EMBL" id="OBX03535.1"/>
    </source>
</evidence>
<dbReference type="Proteomes" id="UP000092626">
    <property type="component" value="Unassembled WGS sequence"/>
</dbReference>
<dbReference type="InterPro" id="IPR003439">
    <property type="entry name" value="ABC_transporter-like_ATP-bd"/>
</dbReference>
<evidence type="ECO:0000259" key="4">
    <source>
        <dbReference type="PROSITE" id="PS50893"/>
    </source>
</evidence>
<dbReference type="PROSITE" id="PS00211">
    <property type="entry name" value="ABC_TRANSPORTER_1"/>
    <property type="match status" value="1"/>
</dbReference>
<name>A0A1A7PQV6_9PAST</name>
<reference evidence="5 6" key="1">
    <citation type="submission" date="2014-11" db="EMBL/GenBank/DDBJ databases">
        <title>Pan-genome of Gallibacterium spp.</title>
        <authorList>
            <person name="Kudirkiene E."/>
            <person name="Bojesen A.M."/>
        </authorList>
    </citation>
    <scope>NUCLEOTIDE SEQUENCE [LARGE SCALE GENOMIC DNA]</scope>
    <source>
        <strain evidence="5 6">59/S3/89</strain>
    </source>
</reference>
<dbReference type="SUPFAM" id="SSF52540">
    <property type="entry name" value="P-loop containing nucleoside triphosphate hydrolases"/>
    <property type="match status" value="1"/>
</dbReference>
<evidence type="ECO:0000313" key="6">
    <source>
        <dbReference type="Proteomes" id="UP000092626"/>
    </source>
</evidence>
<gene>
    <name evidence="5" type="ORF">QV06_09805</name>
</gene>
<organism evidence="5 6">
    <name type="scientific">Gallibacterium genomosp. 3</name>
    <dbReference type="NCBI Taxonomy" id="505345"/>
    <lineage>
        <taxon>Bacteria</taxon>
        <taxon>Pseudomonadati</taxon>
        <taxon>Pseudomonadota</taxon>
        <taxon>Gammaproteobacteria</taxon>
        <taxon>Pasteurellales</taxon>
        <taxon>Pasteurellaceae</taxon>
        <taxon>Gallibacterium</taxon>
    </lineage>
</organism>
<dbReference type="PROSITE" id="PS50893">
    <property type="entry name" value="ABC_TRANSPORTER_2"/>
    <property type="match status" value="1"/>
</dbReference>
<dbReference type="STRING" id="505345.QV06_09805"/>